<dbReference type="EMBL" id="AHJE01000050">
    <property type="protein sequence ID" value="EHP41270.1"/>
    <property type="molecule type" value="Genomic_DNA"/>
</dbReference>
<sequence length="164" mass="18158">MEMKAQRLHSILVKLHRMGVETTGLRVPLAQLYKPLLERFAQRAGRSQYPVIPTRIYQHFLSTCEHDLRVAEGVADALSDYLACVYAAGNPGISAALVTAAAHFGCKDSAYVMSSLVASIRAVWMQNIWCHIRVSADRLQSDVRPGLSMYPERASSSPRLGDLD</sequence>
<gene>
    <name evidence="1" type="ORF">OR16_20477</name>
</gene>
<dbReference type="Proteomes" id="UP000005808">
    <property type="component" value="Unassembled WGS sequence"/>
</dbReference>
<proteinExistence type="predicted"/>
<evidence type="ECO:0000313" key="2">
    <source>
        <dbReference type="Proteomes" id="UP000005808"/>
    </source>
</evidence>
<name>H1S801_9BURK</name>
<evidence type="ECO:0000313" key="1">
    <source>
        <dbReference type="EMBL" id="EHP41270.1"/>
    </source>
</evidence>
<organism evidence="1 2">
    <name type="scientific">Cupriavidus basilensis OR16</name>
    <dbReference type="NCBI Taxonomy" id="1127483"/>
    <lineage>
        <taxon>Bacteria</taxon>
        <taxon>Pseudomonadati</taxon>
        <taxon>Pseudomonadota</taxon>
        <taxon>Betaproteobacteria</taxon>
        <taxon>Burkholderiales</taxon>
        <taxon>Burkholderiaceae</taxon>
        <taxon>Cupriavidus</taxon>
    </lineage>
</organism>
<comment type="caution">
    <text evidence="1">The sequence shown here is derived from an EMBL/GenBank/DDBJ whole genome shotgun (WGS) entry which is preliminary data.</text>
</comment>
<dbReference type="AlphaFoldDB" id="H1S801"/>
<reference evidence="1 2" key="1">
    <citation type="journal article" date="2012" name="J. Bacteriol.">
        <title>De Novo Genome Project of Cupriavidus basilensis OR16.</title>
        <authorList>
            <person name="Cserhati M."/>
            <person name="Kriszt B."/>
            <person name="Szoboszlay S."/>
            <person name="Toth A."/>
            <person name="Szabo I."/>
            <person name="Tancsics A."/>
            <person name="Nagy I."/>
            <person name="Horvath B."/>
            <person name="Nagy I."/>
            <person name="Kukolya J."/>
        </authorList>
    </citation>
    <scope>NUCLEOTIDE SEQUENCE [LARGE SCALE GENOMIC DNA]</scope>
    <source>
        <strain evidence="1 2">OR16</strain>
    </source>
</reference>
<accession>H1S801</accession>
<protein>
    <submittedName>
        <fullName evidence="1">Integrase family protein</fullName>
    </submittedName>
</protein>